<gene>
    <name evidence="1" type="ORF">COHA_008650</name>
</gene>
<organism evidence="1 2">
    <name type="scientific">Chlorella ohadii</name>
    <dbReference type="NCBI Taxonomy" id="2649997"/>
    <lineage>
        <taxon>Eukaryota</taxon>
        <taxon>Viridiplantae</taxon>
        <taxon>Chlorophyta</taxon>
        <taxon>core chlorophytes</taxon>
        <taxon>Trebouxiophyceae</taxon>
        <taxon>Chlorellales</taxon>
        <taxon>Chlorellaceae</taxon>
        <taxon>Chlorella clade</taxon>
        <taxon>Chlorella</taxon>
    </lineage>
</organism>
<evidence type="ECO:0000313" key="2">
    <source>
        <dbReference type="Proteomes" id="UP001205105"/>
    </source>
</evidence>
<protein>
    <submittedName>
        <fullName evidence="1">Uncharacterized protein</fullName>
    </submittedName>
</protein>
<accession>A0AAD5GYT1</accession>
<sequence length="425" mass="45903">MLSRTRSTFSVSDLANRHFDDRRMGAAPPPPRVPGRAVWWHAPFFSGSGMGTEALQLVLGLDKYTEYTGRVWVSSHGDLDSYEVFNGLDSGVQRRLVGMVRAAEAASWEDARSAITVCHSEPGAWALPHPLYETRPCPPVPVEEAAYVVARAMFESDRLSNLHVERCNKMHEVWVPTEFHRHTFAASGVQPAKLQVVPEPVDTAFFDPTKHKPLPLPLGLRVFGPAWPHSQAAESRTAAGSVAAAVAGQQAGGSGAAQADGGKGGGQAEPFVFLAVFKWEARKASIGAIVGWDVLLRAFLSAFTAADNVMLLLHTKPFHSEPDFPQQMQAACNQPLVLQAWARKELGETMIGDASRMPSVYVLSDHIPQSHFPRLYKSADCFVLPTRGPTAYLDDTVGYPLTIDGLVTVGPDGGAFAGELGVQAA</sequence>
<dbReference type="Proteomes" id="UP001205105">
    <property type="component" value="Unassembled WGS sequence"/>
</dbReference>
<keyword evidence="2" id="KW-1185">Reference proteome</keyword>
<dbReference type="AlphaFoldDB" id="A0AAD5GYT1"/>
<dbReference type="EMBL" id="JADXDR010000150">
    <property type="protein sequence ID" value="KAI7837514.1"/>
    <property type="molecule type" value="Genomic_DNA"/>
</dbReference>
<name>A0AAD5GYT1_9CHLO</name>
<dbReference type="Gene3D" id="3.40.50.2000">
    <property type="entry name" value="Glycogen Phosphorylase B"/>
    <property type="match status" value="1"/>
</dbReference>
<reference evidence="1" key="1">
    <citation type="submission" date="2020-11" db="EMBL/GenBank/DDBJ databases">
        <title>Chlorella ohadii genome sequencing and assembly.</title>
        <authorList>
            <person name="Murik O."/>
            <person name="Treves H."/>
            <person name="Kedem I."/>
            <person name="Shotland Y."/>
            <person name="Kaplan A."/>
        </authorList>
    </citation>
    <scope>NUCLEOTIDE SEQUENCE</scope>
    <source>
        <strain evidence="1">1</strain>
    </source>
</reference>
<dbReference type="PANTHER" id="PTHR46656:SF3">
    <property type="entry name" value="PUTATIVE-RELATED"/>
    <property type="match status" value="1"/>
</dbReference>
<comment type="caution">
    <text evidence="1">The sequence shown here is derived from an EMBL/GenBank/DDBJ whole genome shotgun (WGS) entry which is preliminary data.</text>
</comment>
<evidence type="ECO:0000313" key="1">
    <source>
        <dbReference type="EMBL" id="KAI7837514.1"/>
    </source>
</evidence>
<dbReference type="PANTHER" id="PTHR46656">
    <property type="entry name" value="PUTATIVE-RELATED"/>
    <property type="match status" value="1"/>
</dbReference>
<dbReference type="SUPFAM" id="SSF53756">
    <property type="entry name" value="UDP-Glycosyltransferase/glycogen phosphorylase"/>
    <property type="match status" value="1"/>
</dbReference>
<proteinExistence type="predicted"/>